<reference evidence="7 8" key="1">
    <citation type="journal article" date="2007" name="Science">
        <title>Sea anemone genome reveals ancestral eumetazoan gene repertoire and genomic organization.</title>
        <authorList>
            <person name="Putnam N.H."/>
            <person name="Srivastava M."/>
            <person name="Hellsten U."/>
            <person name="Dirks B."/>
            <person name="Chapman J."/>
            <person name="Salamov A."/>
            <person name="Terry A."/>
            <person name="Shapiro H."/>
            <person name="Lindquist E."/>
            <person name="Kapitonov V.V."/>
            <person name="Jurka J."/>
            <person name="Genikhovich G."/>
            <person name="Grigoriev I.V."/>
            <person name="Lucas S.M."/>
            <person name="Steele R.E."/>
            <person name="Finnerty J.R."/>
            <person name="Technau U."/>
            <person name="Martindale M.Q."/>
            <person name="Rokhsar D.S."/>
        </authorList>
    </citation>
    <scope>NUCLEOTIDE SEQUENCE [LARGE SCALE GENOMIC DNA]</scope>
    <source>
        <strain evidence="8">CH2 X CH6</strain>
    </source>
</reference>
<dbReference type="AlphaFoldDB" id="A7SUV4"/>
<evidence type="ECO:0000259" key="6">
    <source>
        <dbReference type="PROSITE" id="PS50287"/>
    </source>
</evidence>
<keyword evidence="1" id="KW-0732">Signal</keyword>
<dbReference type="PROSITE" id="PS00420">
    <property type="entry name" value="SRCR_1"/>
    <property type="match status" value="1"/>
</dbReference>
<dbReference type="HOGENOM" id="CLU_002555_1_2_1"/>
<feature type="domain" description="SRCR" evidence="6">
    <location>
        <begin position="127"/>
        <end position="229"/>
    </location>
</feature>
<proteinExistence type="predicted"/>
<protein>
    <recommendedName>
        <fullName evidence="6">SRCR domain-containing protein</fullName>
    </recommendedName>
</protein>
<dbReference type="STRING" id="45351.A7SUV4"/>
<organism evidence="7 8">
    <name type="scientific">Nematostella vectensis</name>
    <name type="common">Starlet sea anemone</name>
    <dbReference type="NCBI Taxonomy" id="45351"/>
    <lineage>
        <taxon>Eukaryota</taxon>
        <taxon>Metazoa</taxon>
        <taxon>Cnidaria</taxon>
        <taxon>Anthozoa</taxon>
        <taxon>Hexacorallia</taxon>
        <taxon>Actiniaria</taxon>
        <taxon>Edwardsiidae</taxon>
        <taxon>Nematostella</taxon>
    </lineage>
</organism>
<dbReference type="PRINTS" id="PR00258">
    <property type="entry name" value="SPERACTRCPTR"/>
</dbReference>
<feature type="disulfide bond" evidence="5">
    <location>
        <begin position="197"/>
        <end position="207"/>
    </location>
</feature>
<feature type="domain" description="SRCR" evidence="6">
    <location>
        <begin position="2"/>
        <end position="104"/>
    </location>
</feature>
<keyword evidence="3 5" id="KW-1015">Disulfide bond</keyword>
<dbReference type="PROSITE" id="PS50287">
    <property type="entry name" value="SRCR_2"/>
    <property type="match status" value="2"/>
</dbReference>
<dbReference type="SUPFAM" id="SSF56487">
    <property type="entry name" value="SRCR-like"/>
    <property type="match status" value="2"/>
</dbReference>
<dbReference type="InterPro" id="IPR001190">
    <property type="entry name" value="SRCR"/>
</dbReference>
<dbReference type="OMA" id="SYANESR"/>
<evidence type="ECO:0000313" key="7">
    <source>
        <dbReference type="EMBL" id="EDO32523.1"/>
    </source>
</evidence>
<name>A7SUV4_NEMVE</name>
<accession>A7SUV4</accession>
<feature type="non-terminal residue" evidence="7">
    <location>
        <position position="1"/>
    </location>
</feature>
<dbReference type="Gene3D" id="3.10.250.10">
    <property type="entry name" value="SRCR-like domain"/>
    <property type="match status" value="2"/>
</dbReference>
<dbReference type="FunFam" id="3.10.250.10:FF:000006">
    <property type="entry name" value="neurotrypsin isoform X2"/>
    <property type="match status" value="1"/>
</dbReference>
<evidence type="ECO:0000256" key="1">
    <source>
        <dbReference type="ARBA" id="ARBA00022729"/>
    </source>
</evidence>
<feature type="disulfide bond" evidence="5">
    <location>
        <begin position="71"/>
        <end position="81"/>
    </location>
</feature>
<evidence type="ECO:0000256" key="5">
    <source>
        <dbReference type="PROSITE-ProRule" id="PRU00196"/>
    </source>
</evidence>
<dbReference type="Pfam" id="PF00530">
    <property type="entry name" value="SRCR"/>
    <property type="match status" value="2"/>
</dbReference>
<sequence length="229" mass="24554">DIRLVGTNSTFEGRIEIMYQGAWGTVCDDGFDLNDATVACRHLKLGKALSFKGAAAYGAGNGKIVMDDLQCKNTEKSLFECKQHPAGVGHSNCGHAEDVGVRCSGPDMSKKCSVADLLPTRPAVPTVRLVGGRNKQEGRVEILHEGVWGTVCDDDWDVKDASVVCRELGFGKALRATKHAEFGKGSEGMIWADNVDCYGYESSLSQCRNHGWGVNNCDLGHGEDAGVVC</sequence>
<evidence type="ECO:0000313" key="8">
    <source>
        <dbReference type="Proteomes" id="UP000001593"/>
    </source>
</evidence>
<evidence type="ECO:0000256" key="3">
    <source>
        <dbReference type="ARBA" id="ARBA00023157"/>
    </source>
</evidence>
<keyword evidence="2" id="KW-0677">Repeat</keyword>
<feature type="non-terminal residue" evidence="7">
    <location>
        <position position="229"/>
    </location>
</feature>
<gene>
    <name evidence="7" type="ORF">NEMVEDRAFT_v1g43311</name>
</gene>
<dbReference type="FunFam" id="3.10.250.10:FF:000001">
    <property type="entry name" value="Lysyl oxidase 4 isoform X1"/>
    <property type="match status" value="1"/>
</dbReference>
<dbReference type="EMBL" id="DS469820">
    <property type="protein sequence ID" value="EDO32523.1"/>
    <property type="molecule type" value="Genomic_DNA"/>
</dbReference>
<dbReference type="PANTHER" id="PTHR48071:SF18">
    <property type="entry name" value="DELETED IN MALIGNANT BRAIN TUMORS 1 PROTEIN-RELATED"/>
    <property type="match status" value="1"/>
</dbReference>
<keyword evidence="8" id="KW-1185">Reference proteome</keyword>
<dbReference type="InterPro" id="IPR036772">
    <property type="entry name" value="SRCR-like_dom_sf"/>
</dbReference>
<dbReference type="PhylomeDB" id="A7SUV4"/>
<keyword evidence="4" id="KW-0325">Glycoprotein</keyword>
<dbReference type="InParanoid" id="A7SUV4"/>
<dbReference type="GO" id="GO:0016020">
    <property type="term" value="C:membrane"/>
    <property type="evidence" value="ECO:0007669"/>
    <property type="project" value="InterPro"/>
</dbReference>
<comment type="caution">
    <text evidence="5">Lacks conserved residue(s) required for the propagation of feature annotation.</text>
</comment>
<dbReference type="SMART" id="SM00202">
    <property type="entry name" value="SR"/>
    <property type="match status" value="2"/>
</dbReference>
<dbReference type="Proteomes" id="UP000001593">
    <property type="component" value="Unassembled WGS sequence"/>
</dbReference>
<evidence type="ECO:0000256" key="4">
    <source>
        <dbReference type="ARBA" id="ARBA00023180"/>
    </source>
</evidence>
<evidence type="ECO:0000256" key="2">
    <source>
        <dbReference type="ARBA" id="ARBA00022737"/>
    </source>
</evidence>
<dbReference type="eggNOG" id="ENOG502QSM1">
    <property type="taxonomic scope" value="Eukaryota"/>
</dbReference>
<dbReference type="PANTHER" id="PTHR48071">
    <property type="entry name" value="SRCR DOMAIN-CONTAINING PROTEIN"/>
    <property type="match status" value="1"/>
</dbReference>